<dbReference type="HOGENOM" id="CLU_017436_0_1_11"/>
<dbReference type="InterPro" id="IPR036390">
    <property type="entry name" value="WH_DNA-bd_sf"/>
</dbReference>
<proteinExistence type="inferred from homology"/>
<dbReference type="Proteomes" id="UP000007809">
    <property type="component" value="Chromosome"/>
</dbReference>
<evidence type="ECO:0000256" key="1">
    <source>
        <dbReference type="ARBA" id="ARBA00006754"/>
    </source>
</evidence>
<dbReference type="eggNOG" id="COG2508">
    <property type="taxonomic scope" value="Bacteria"/>
</dbReference>
<reference evidence="5 6" key="1">
    <citation type="journal article" date="2011" name="J. Bacteriol.">
        <title>Genome sequence of the 1,4-dioxane-degrading Pseudonocardia dioxanivorans strain CB1190.</title>
        <authorList>
            <person name="Sales C.M."/>
            <person name="Mahendra S."/>
            <person name="Grostern A."/>
            <person name="Parales R.E."/>
            <person name="Goodwin L.A."/>
            <person name="Woyke T."/>
            <person name="Nolan M."/>
            <person name="Lapidus A."/>
            <person name="Chertkov O."/>
            <person name="Ovchinnikova G."/>
            <person name="Sczyrba A."/>
            <person name="Alvarez-Cohen L."/>
        </authorList>
    </citation>
    <scope>NUCLEOTIDE SEQUENCE [LARGE SCALE GENOMIC DNA]</scope>
    <source>
        <strain evidence="6">ATCC 55486 / DSM 44775 / JCM 13855 / CB1190</strain>
    </source>
</reference>
<organism evidence="5 6">
    <name type="scientific">Pseudonocardia dioxanivorans (strain ATCC 55486 / DSM 44775 / JCM 13855 / CB1190)</name>
    <dbReference type="NCBI Taxonomy" id="675635"/>
    <lineage>
        <taxon>Bacteria</taxon>
        <taxon>Bacillati</taxon>
        <taxon>Actinomycetota</taxon>
        <taxon>Actinomycetes</taxon>
        <taxon>Pseudonocardiales</taxon>
        <taxon>Pseudonocardiaceae</taxon>
        <taxon>Pseudonocardia</taxon>
    </lineage>
</organism>
<dbReference type="KEGG" id="pdx:Psed_2106"/>
<dbReference type="EMBL" id="CP002593">
    <property type="protein sequence ID" value="AEA24331.1"/>
    <property type="molecule type" value="Genomic_DNA"/>
</dbReference>
<dbReference type="InterPro" id="IPR051448">
    <property type="entry name" value="CdaR-like_regulators"/>
</dbReference>
<dbReference type="Gene3D" id="1.10.10.2840">
    <property type="entry name" value="PucR C-terminal helix-turn-helix domain"/>
    <property type="match status" value="1"/>
</dbReference>
<name>F4CJ92_PSEUX</name>
<evidence type="ECO:0000313" key="6">
    <source>
        <dbReference type="Proteomes" id="UP000007809"/>
    </source>
</evidence>
<dbReference type="STRING" id="675635.Psed_2106"/>
<dbReference type="PANTHER" id="PTHR33744">
    <property type="entry name" value="CARBOHYDRATE DIACID REGULATOR"/>
    <property type="match status" value="1"/>
</dbReference>
<accession>F4CJ92</accession>
<feature type="domain" description="CdaR GGDEF-like" evidence="4">
    <location>
        <begin position="213"/>
        <end position="343"/>
    </location>
</feature>
<dbReference type="InterPro" id="IPR042070">
    <property type="entry name" value="PucR_C-HTH_sf"/>
</dbReference>
<sequence>MCARKGRTYSPRMAAPGSTASTPPVPSRVPVAHALRRPAGDEAAVLRRVVSMCGHLSALAAQNTELADVVTFLAEGVGAGVVVLDRRLDELARAGLPGGDDLVGGVREQAGVAGLRTVLAAAARTRRALTVPGSAAAGAATVVAPVSVGDDVSGYLLTASHAGSDLTEDMRLLVTEHAAMVCGVVLGRELVVTAAAGRARQELVEGLLLVRDRDDPEVERWAQHLGFEPGRGYCAVAVSLAGDRAATAFPAVETALGRLAPEAIVAARADEIVAIVPATAGGAPGRGVAPGPLATARAVAAGCVAAMSGRAGASVPVAVGVGNPCDTAAEIARSYAEARHALAASEKLGEFGGVTAFADLGIHRLLLRVPDVTDLRDFAEEVVGALLAEERTGGMEYLATLSAYFEHNNSPRRAAEKLHVHPNTVSYRIRRIEEITGLSLDVRRDRLMAEVAVEILDALGDRAGGGRR</sequence>
<evidence type="ECO:0000259" key="4">
    <source>
        <dbReference type="Pfam" id="PF17853"/>
    </source>
</evidence>
<keyword evidence="6" id="KW-1185">Reference proteome</keyword>
<feature type="region of interest" description="Disordered" evidence="2">
    <location>
        <begin position="1"/>
        <end position="28"/>
    </location>
</feature>
<evidence type="ECO:0000256" key="2">
    <source>
        <dbReference type="SAM" id="MobiDB-lite"/>
    </source>
</evidence>
<feature type="domain" description="PucR C-terminal helix-turn-helix" evidence="3">
    <location>
        <begin position="397"/>
        <end position="454"/>
    </location>
</feature>
<dbReference type="AlphaFoldDB" id="F4CJ92"/>
<dbReference type="Pfam" id="PF17853">
    <property type="entry name" value="GGDEF_2"/>
    <property type="match status" value="1"/>
</dbReference>
<dbReference type="InterPro" id="IPR041522">
    <property type="entry name" value="CdaR_GGDEF"/>
</dbReference>
<gene>
    <name evidence="5" type="ordered locus">Psed_2106</name>
</gene>
<evidence type="ECO:0000313" key="5">
    <source>
        <dbReference type="EMBL" id="AEA24331.1"/>
    </source>
</evidence>
<comment type="similarity">
    <text evidence="1">Belongs to the CdaR family.</text>
</comment>
<dbReference type="InterPro" id="IPR025736">
    <property type="entry name" value="PucR_C-HTH_dom"/>
</dbReference>
<dbReference type="SUPFAM" id="SSF46785">
    <property type="entry name" value="Winged helix' DNA-binding domain"/>
    <property type="match status" value="1"/>
</dbReference>
<dbReference type="PANTHER" id="PTHR33744:SF1">
    <property type="entry name" value="DNA-BINDING TRANSCRIPTIONAL ACTIVATOR ADER"/>
    <property type="match status" value="1"/>
</dbReference>
<protein>
    <submittedName>
        <fullName evidence="5">Transcriptional regulator, CdaR</fullName>
    </submittedName>
</protein>
<evidence type="ECO:0000259" key="3">
    <source>
        <dbReference type="Pfam" id="PF13556"/>
    </source>
</evidence>
<dbReference type="Pfam" id="PF13556">
    <property type="entry name" value="HTH_30"/>
    <property type="match status" value="1"/>
</dbReference>